<comment type="cofactor">
    <cofactor evidence="2">
        <name>Mg(2+)</name>
        <dbReference type="ChEBI" id="CHEBI:18420"/>
    </cofactor>
</comment>
<dbReference type="EC" id="2.7.3.9" evidence="5"/>
<dbReference type="GO" id="GO:0016301">
    <property type="term" value="F:kinase activity"/>
    <property type="evidence" value="ECO:0007669"/>
    <property type="project" value="UniProtKB-KW"/>
</dbReference>
<evidence type="ECO:0000256" key="1">
    <source>
        <dbReference type="ARBA" id="ARBA00000683"/>
    </source>
</evidence>
<evidence type="ECO:0000256" key="12">
    <source>
        <dbReference type="ARBA" id="ARBA00022777"/>
    </source>
</evidence>
<protein>
    <recommendedName>
        <fullName evidence="5">phosphoenolpyruvate--protein phosphotransferase</fullName>
        <ecNumber evidence="5">2.7.3.9</ecNumber>
    </recommendedName>
</protein>
<sequence length="397" mass="44304">MGGAIKGLKEPRVYWGVGVSPGIAIGKARILEQGKIEIKRYRLKRDSIPEEKERFERAVSQVEQQLESLLGEIPEELKEHAGIFKAHLMMLRDRMVYDNTLALIEKEGINAEWALKKTLNQIKEAFSRIRDDFIRERFSDVEDVIKRVQLTLCGESVDTESDGEGPVILIAKDLSPADTVQIDPQVVKGFVTEKGSRTSHTAIVARSLGIPAVVGVEGVLENVFSGETVIVDGLCGECVVTDDEELIGKYREKQKAFSKYSSDVINISHLPAETRDGFRVNIKANIEMPDEVSMVITHGAEGVGLFRTEFLYLQKKELPNEDELFRAYSDIVRRLAPYPVTIRTLDIGGDKFLSTVPLSDEINPALGLRAIRLCLKEPKLFKTQLRAILRASALGEV</sequence>
<evidence type="ECO:0000256" key="4">
    <source>
        <dbReference type="ARBA" id="ARBA00007837"/>
    </source>
</evidence>
<dbReference type="PANTHER" id="PTHR46244">
    <property type="entry name" value="PHOSPHOENOLPYRUVATE-PROTEIN PHOSPHOTRANSFERASE"/>
    <property type="match status" value="1"/>
</dbReference>
<dbReference type="SUPFAM" id="SSF52009">
    <property type="entry name" value="Phosphohistidine domain"/>
    <property type="match status" value="1"/>
</dbReference>
<dbReference type="SUPFAM" id="SSF51621">
    <property type="entry name" value="Phosphoenolpyruvate/pyruvate domain"/>
    <property type="match status" value="1"/>
</dbReference>
<dbReference type="Gene3D" id="3.20.20.60">
    <property type="entry name" value="Phosphoenolpyruvate-binding domains"/>
    <property type="match status" value="1"/>
</dbReference>
<evidence type="ECO:0000256" key="5">
    <source>
        <dbReference type="ARBA" id="ARBA00012232"/>
    </source>
</evidence>
<keyword evidence="13" id="KW-0460">Magnesium</keyword>
<dbReference type="Pfam" id="PF05524">
    <property type="entry name" value="PEP-utilisers_N"/>
    <property type="match status" value="1"/>
</dbReference>
<dbReference type="GO" id="GO:0008965">
    <property type="term" value="F:phosphoenolpyruvate-protein phosphotransferase activity"/>
    <property type="evidence" value="ECO:0007669"/>
    <property type="project" value="UniProtKB-EC"/>
</dbReference>
<evidence type="ECO:0000256" key="9">
    <source>
        <dbReference type="ARBA" id="ARBA00022679"/>
    </source>
</evidence>
<name>A0A7V2SV63_9BACT</name>
<keyword evidence="10" id="KW-0598">Phosphotransferase system</keyword>
<feature type="domain" description="PEP-utilising enzyme mobile" evidence="15">
    <location>
        <begin position="165"/>
        <end position="234"/>
    </location>
</feature>
<dbReference type="Pfam" id="PF02896">
    <property type="entry name" value="PEP-utilizers_C"/>
    <property type="match status" value="1"/>
</dbReference>
<organism evidence="18">
    <name type="scientific">Dissulfuribacter thermophilus</name>
    <dbReference type="NCBI Taxonomy" id="1156395"/>
    <lineage>
        <taxon>Bacteria</taxon>
        <taxon>Pseudomonadati</taxon>
        <taxon>Thermodesulfobacteriota</taxon>
        <taxon>Dissulfuribacteria</taxon>
        <taxon>Dissulfuribacterales</taxon>
        <taxon>Dissulfuribacteraceae</taxon>
        <taxon>Dissulfuribacter</taxon>
    </lineage>
</organism>
<evidence type="ECO:0000313" key="18">
    <source>
        <dbReference type="EMBL" id="HFC46313.1"/>
    </source>
</evidence>
<dbReference type="InterPro" id="IPR008731">
    <property type="entry name" value="PTS_EIN"/>
</dbReference>
<evidence type="ECO:0000259" key="17">
    <source>
        <dbReference type="Pfam" id="PF05524"/>
    </source>
</evidence>
<reference evidence="18" key="1">
    <citation type="journal article" date="2020" name="mSystems">
        <title>Genome- and Community-Level Interaction Insights into Carbon Utilization and Element Cycling Functions of Hydrothermarchaeota in Hydrothermal Sediment.</title>
        <authorList>
            <person name="Zhou Z."/>
            <person name="Liu Y."/>
            <person name="Xu W."/>
            <person name="Pan J."/>
            <person name="Luo Z.H."/>
            <person name="Li M."/>
        </authorList>
    </citation>
    <scope>NUCLEOTIDE SEQUENCE [LARGE SCALE GENOMIC DNA]</scope>
    <source>
        <strain evidence="18">HyVt-503</strain>
    </source>
</reference>
<dbReference type="InterPro" id="IPR000121">
    <property type="entry name" value="PEP_util_C"/>
</dbReference>
<dbReference type="AlphaFoldDB" id="A0A7V2SV63"/>
<dbReference type="InterPro" id="IPR015813">
    <property type="entry name" value="Pyrv/PenolPyrv_kinase-like_dom"/>
</dbReference>
<dbReference type="InterPro" id="IPR050499">
    <property type="entry name" value="PEP-utilizing_PTS_enzyme"/>
</dbReference>
<accession>A0A7V2SV63</accession>
<dbReference type="Proteomes" id="UP000885797">
    <property type="component" value="Unassembled WGS sequence"/>
</dbReference>
<dbReference type="GO" id="GO:0009401">
    <property type="term" value="P:phosphoenolpyruvate-dependent sugar phosphotransferase system"/>
    <property type="evidence" value="ECO:0007669"/>
    <property type="project" value="UniProtKB-KW"/>
</dbReference>
<dbReference type="NCBIfam" id="TIGR01417">
    <property type="entry name" value="PTS_I_fam"/>
    <property type="match status" value="1"/>
</dbReference>
<dbReference type="EMBL" id="DRND01000032">
    <property type="protein sequence ID" value="HFC46313.1"/>
    <property type="molecule type" value="Genomic_DNA"/>
</dbReference>
<evidence type="ECO:0000256" key="11">
    <source>
        <dbReference type="ARBA" id="ARBA00022723"/>
    </source>
</evidence>
<keyword evidence="6" id="KW-0813">Transport</keyword>
<evidence type="ECO:0000256" key="2">
    <source>
        <dbReference type="ARBA" id="ARBA00001946"/>
    </source>
</evidence>
<dbReference type="InterPro" id="IPR036637">
    <property type="entry name" value="Phosphohistidine_dom_sf"/>
</dbReference>
<dbReference type="PANTHER" id="PTHR46244:SF6">
    <property type="entry name" value="PHOSPHOENOLPYRUVATE-PROTEIN PHOSPHOTRANSFERASE"/>
    <property type="match status" value="1"/>
</dbReference>
<feature type="non-terminal residue" evidence="18">
    <location>
        <position position="397"/>
    </location>
</feature>
<feature type="coiled-coil region" evidence="14">
    <location>
        <begin position="52"/>
        <end position="79"/>
    </location>
</feature>
<dbReference type="InterPro" id="IPR040442">
    <property type="entry name" value="Pyrv_kinase-like_dom_sf"/>
</dbReference>
<dbReference type="SUPFAM" id="SSF47831">
    <property type="entry name" value="Enzyme I of the PEP:sugar phosphotransferase system HPr-binding (sub)domain"/>
    <property type="match status" value="1"/>
</dbReference>
<evidence type="ECO:0000256" key="10">
    <source>
        <dbReference type="ARBA" id="ARBA00022683"/>
    </source>
</evidence>
<comment type="caution">
    <text evidence="18">The sequence shown here is derived from an EMBL/GenBank/DDBJ whole genome shotgun (WGS) entry which is preliminary data.</text>
</comment>
<evidence type="ECO:0000256" key="14">
    <source>
        <dbReference type="SAM" id="Coils"/>
    </source>
</evidence>
<dbReference type="GO" id="GO:0046872">
    <property type="term" value="F:metal ion binding"/>
    <property type="evidence" value="ECO:0007669"/>
    <property type="project" value="UniProtKB-KW"/>
</dbReference>
<dbReference type="Pfam" id="PF00391">
    <property type="entry name" value="PEP-utilizers"/>
    <property type="match status" value="1"/>
</dbReference>
<proteinExistence type="inferred from homology"/>
<dbReference type="InterPro" id="IPR036618">
    <property type="entry name" value="PtsI_HPr-bd_sf"/>
</dbReference>
<evidence type="ECO:0000256" key="13">
    <source>
        <dbReference type="ARBA" id="ARBA00022842"/>
    </source>
</evidence>
<dbReference type="GO" id="GO:0005737">
    <property type="term" value="C:cytoplasm"/>
    <property type="evidence" value="ECO:0007669"/>
    <property type="project" value="UniProtKB-SubCell"/>
</dbReference>
<keyword evidence="11" id="KW-0479">Metal-binding</keyword>
<comment type="subcellular location">
    <subcellularLocation>
        <location evidence="3">Cytoplasm</location>
    </subcellularLocation>
</comment>
<keyword evidence="7" id="KW-0963">Cytoplasm</keyword>
<dbReference type="InterPro" id="IPR008279">
    <property type="entry name" value="PEP-util_enz_mobile_dom"/>
</dbReference>
<evidence type="ECO:0000256" key="7">
    <source>
        <dbReference type="ARBA" id="ARBA00022490"/>
    </source>
</evidence>
<dbReference type="Gene3D" id="1.10.274.10">
    <property type="entry name" value="PtsI, HPr-binding domain"/>
    <property type="match status" value="1"/>
</dbReference>
<comment type="similarity">
    <text evidence="4">Belongs to the PEP-utilizing enzyme family.</text>
</comment>
<keyword evidence="14" id="KW-0175">Coiled coil</keyword>
<keyword evidence="8" id="KW-0762">Sugar transport</keyword>
<feature type="domain" description="Phosphotransferase system enzyme I N-terminal" evidence="17">
    <location>
        <begin position="16"/>
        <end position="137"/>
    </location>
</feature>
<dbReference type="Gene3D" id="3.50.30.10">
    <property type="entry name" value="Phosphohistidine domain"/>
    <property type="match status" value="1"/>
</dbReference>
<evidence type="ECO:0000256" key="8">
    <source>
        <dbReference type="ARBA" id="ARBA00022597"/>
    </source>
</evidence>
<gene>
    <name evidence="18" type="primary">ptsP</name>
    <name evidence="18" type="ORF">ENJ63_00350</name>
</gene>
<feature type="domain" description="PEP-utilising enzyme C-terminal" evidence="16">
    <location>
        <begin position="267"/>
        <end position="396"/>
    </location>
</feature>
<dbReference type="InterPro" id="IPR006318">
    <property type="entry name" value="PTS_EI-like"/>
</dbReference>
<evidence type="ECO:0000259" key="16">
    <source>
        <dbReference type="Pfam" id="PF02896"/>
    </source>
</evidence>
<keyword evidence="12" id="KW-0418">Kinase</keyword>
<comment type="catalytic activity">
    <reaction evidence="1">
        <text>L-histidyl-[protein] + phosphoenolpyruvate = N(pros)-phospho-L-histidyl-[protein] + pyruvate</text>
        <dbReference type="Rhea" id="RHEA:23880"/>
        <dbReference type="Rhea" id="RHEA-COMP:9745"/>
        <dbReference type="Rhea" id="RHEA-COMP:9746"/>
        <dbReference type="ChEBI" id="CHEBI:15361"/>
        <dbReference type="ChEBI" id="CHEBI:29979"/>
        <dbReference type="ChEBI" id="CHEBI:58702"/>
        <dbReference type="ChEBI" id="CHEBI:64837"/>
        <dbReference type="EC" id="2.7.3.9"/>
    </reaction>
</comment>
<evidence type="ECO:0000256" key="6">
    <source>
        <dbReference type="ARBA" id="ARBA00022448"/>
    </source>
</evidence>
<evidence type="ECO:0000256" key="3">
    <source>
        <dbReference type="ARBA" id="ARBA00004496"/>
    </source>
</evidence>
<evidence type="ECO:0000259" key="15">
    <source>
        <dbReference type="Pfam" id="PF00391"/>
    </source>
</evidence>
<keyword evidence="9 18" id="KW-0808">Transferase</keyword>